<dbReference type="InterPro" id="IPR010982">
    <property type="entry name" value="Lambda_DNA-bd_dom_sf"/>
</dbReference>
<dbReference type="EMBL" id="SDPH01000017">
    <property type="protein sequence ID" value="TPH04759.1"/>
    <property type="molecule type" value="Genomic_DNA"/>
</dbReference>
<evidence type="ECO:0000256" key="1">
    <source>
        <dbReference type="ARBA" id="ARBA00023015"/>
    </source>
</evidence>
<protein>
    <submittedName>
        <fullName evidence="5">LexA family transcriptional regulator</fullName>
    </submittedName>
</protein>
<dbReference type="Gene3D" id="2.10.109.10">
    <property type="entry name" value="Umud Fragment, subunit A"/>
    <property type="match status" value="1"/>
</dbReference>
<keyword evidence="2" id="KW-0238">DNA-binding</keyword>
<proteinExistence type="predicted"/>
<keyword evidence="3" id="KW-0804">Transcription</keyword>
<organism evidence="5 6">
    <name type="scientific">Haemophilus haemolyticus</name>
    <dbReference type="NCBI Taxonomy" id="726"/>
    <lineage>
        <taxon>Bacteria</taxon>
        <taxon>Pseudomonadati</taxon>
        <taxon>Pseudomonadota</taxon>
        <taxon>Gammaproteobacteria</taxon>
        <taxon>Pasteurellales</taxon>
        <taxon>Pasteurellaceae</taxon>
        <taxon>Haemophilus</taxon>
    </lineage>
</organism>
<keyword evidence="1" id="KW-0805">Transcription regulation</keyword>
<evidence type="ECO:0000313" key="6">
    <source>
        <dbReference type="Proteomes" id="UP000318353"/>
    </source>
</evidence>
<dbReference type="SUPFAM" id="SSF51306">
    <property type="entry name" value="LexA/Signal peptidase"/>
    <property type="match status" value="1"/>
</dbReference>
<dbReference type="Pfam" id="PF00717">
    <property type="entry name" value="Peptidase_S24"/>
    <property type="match status" value="1"/>
</dbReference>
<gene>
    <name evidence="5" type="ORF">EUX50_05065</name>
</gene>
<dbReference type="PANTHER" id="PTHR40661:SF3">
    <property type="entry name" value="FELS-1 PROPHAGE TRANSCRIPTIONAL REGULATOR"/>
    <property type="match status" value="1"/>
</dbReference>
<dbReference type="CDD" id="cd06529">
    <property type="entry name" value="S24_LexA-like"/>
    <property type="match status" value="1"/>
</dbReference>
<dbReference type="InterPro" id="IPR039418">
    <property type="entry name" value="LexA-like"/>
</dbReference>
<dbReference type="PANTHER" id="PTHR40661">
    <property type="match status" value="1"/>
</dbReference>
<dbReference type="InterPro" id="IPR036286">
    <property type="entry name" value="LexA/Signal_pep-like_sf"/>
</dbReference>
<feature type="domain" description="HTH cro/C1-type" evidence="4">
    <location>
        <begin position="40"/>
        <end position="85"/>
    </location>
</feature>
<evidence type="ECO:0000259" key="4">
    <source>
        <dbReference type="PROSITE" id="PS50943"/>
    </source>
</evidence>
<dbReference type="Gene3D" id="1.10.260.40">
    <property type="entry name" value="lambda repressor-like DNA-binding domains"/>
    <property type="match status" value="1"/>
</dbReference>
<dbReference type="SUPFAM" id="SSF47413">
    <property type="entry name" value="lambda repressor-like DNA-binding domains"/>
    <property type="match status" value="1"/>
</dbReference>
<dbReference type="InterPro" id="IPR001387">
    <property type="entry name" value="Cro/C1-type_HTH"/>
</dbReference>
<dbReference type="InterPro" id="IPR015927">
    <property type="entry name" value="Peptidase_S24_S26A/B/C"/>
</dbReference>
<evidence type="ECO:0000256" key="3">
    <source>
        <dbReference type="ARBA" id="ARBA00023163"/>
    </source>
</evidence>
<accession>A0ABY2YNL9</accession>
<sequence>MKNSEMKMNSLKKKEITQEQKEECRKLNEIYESKKSSLELTQKTVSEQLGISQGAVNHYLKGTNALNASIASKFAKLLQVTVDKFSTRLFEEIKQMAETLDQEKLNESILLEDRPKNSVTIKLLDVYAAAAPSGIMNIDYPEVIKEITIDQDQILELLGRKTVNNINLINVPTDSMSPTINKGDVAFIDITCHGYCGEGVYAFVDKYGELFIKRLQRVPNGGMKILSDNPKYSPLNFTQKELERCYIIGKLVKALPLHMVDL</sequence>
<reference evidence="5 6" key="1">
    <citation type="submission" date="2019-01" db="EMBL/GenBank/DDBJ databases">
        <title>Comparative genomic analysis identifies haemin-independent Haemophilus haemolyticus: a formal re-classification of Haemophilus intermedius.</title>
        <authorList>
            <person name="Harris T.M."/>
            <person name="Price E.P."/>
            <person name="Sarovich D.S."/>
            <person name="Norskov-Lauritsen N."/>
            <person name="Beissbarth J."/>
            <person name="Chang A.B."/>
            <person name="Smith-Vaughan H.C."/>
        </authorList>
    </citation>
    <scope>NUCLEOTIDE SEQUENCE [LARGE SCALE GENOMIC DNA]</scope>
    <source>
        <strain evidence="5 6">CCUG 15949</strain>
    </source>
</reference>
<name>A0ABY2YNL9_HAEHA</name>
<evidence type="ECO:0000313" key="5">
    <source>
        <dbReference type="EMBL" id="TPH04759.1"/>
    </source>
</evidence>
<comment type="caution">
    <text evidence="5">The sequence shown here is derived from an EMBL/GenBank/DDBJ whole genome shotgun (WGS) entry which is preliminary data.</text>
</comment>
<dbReference type="CDD" id="cd00093">
    <property type="entry name" value="HTH_XRE"/>
    <property type="match status" value="1"/>
</dbReference>
<dbReference type="SMART" id="SM00530">
    <property type="entry name" value="HTH_XRE"/>
    <property type="match status" value="1"/>
</dbReference>
<dbReference type="Proteomes" id="UP000318353">
    <property type="component" value="Unassembled WGS sequence"/>
</dbReference>
<evidence type="ECO:0000256" key="2">
    <source>
        <dbReference type="ARBA" id="ARBA00023125"/>
    </source>
</evidence>
<dbReference type="Pfam" id="PF01381">
    <property type="entry name" value="HTH_3"/>
    <property type="match status" value="1"/>
</dbReference>
<keyword evidence="6" id="KW-1185">Reference proteome</keyword>
<dbReference type="PROSITE" id="PS50943">
    <property type="entry name" value="HTH_CROC1"/>
    <property type="match status" value="1"/>
</dbReference>